<gene>
    <name evidence="1" type="ORF">T12_11042</name>
</gene>
<dbReference type="AlphaFoldDB" id="A0A0V0ZIF3"/>
<dbReference type="EMBL" id="JYDQ01000168">
    <property type="protein sequence ID" value="KRY12301.1"/>
    <property type="molecule type" value="Genomic_DNA"/>
</dbReference>
<name>A0A0V0ZIF3_9BILA</name>
<evidence type="ECO:0000313" key="1">
    <source>
        <dbReference type="EMBL" id="KRY12301.1"/>
    </source>
</evidence>
<dbReference type="Proteomes" id="UP000054783">
    <property type="component" value="Unassembled WGS sequence"/>
</dbReference>
<sequence>MGSCGCESWDRCCHKPTSLAQLFSLPICSSRYQYCYGVEPHKRKQPCTEPADPKHAYTLGENFVEWEYFKYKRKVEAVKMEKNCWDKFPLTESNVEVNMFCRRRTNRANEE</sequence>
<reference evidence="1 2" key="1">
    <citation type="submission" date="2015-01" db="EMBL/GenBank/DDBJ databases">
        <title>Evolution of Trichinella species and genotypes.</title>
        <authorList>
            <person name="Korhonen P.K."/>
            <person name="Edoardo P."/>
            <person name="Giuseppe L.R."/>
            <person name="Gasser R.B."/>
        </authorList>
    </citation>
    <scope>NUCLEOTIDE SEQUENCE [LARGE SCALE GENOMIC DNA]</scope>
    <source>
        <strain evidence="1">ISS2496</strain>
    </source>
</reference>
<proteinExistence type="predicted"/>
<organism evidence="1 2">
    <name type="scientific">Trichinella patagoniensis</name>
    <dbReference type="NCBI Taxonomy" id="990121"/>
    <lineage>
        <taxon>Eukaryota</taxon>
        <taxon>Metazoa</taxon>
        <taxon>Ecdysozoa</taxon>
        <taxon>Nematoda</taxon>
        <taxon>Enoplea</taxon>
        <taxon>Dorylaimia</taxon>
        <taxon>Trichinellida</taxon>
        <taxon>Trichinellidae</taxon>
        <taxon>Trichinella</taxon>
    </lineage>
</organism>
<evidence type="ECO:0000313" key="2">
    <source>
        <dbReference type="Proteomes" id="UP000054783"/>
    </source>
</evidence>
<comment type="caution">
    <text evidence="1">The sequence shown here is derived from an EMBL/GenBank/DDBJ whole genome shotgun (WGS) entry which is preliminary data.</text>
</comment>
<protein>
    <submittedName>
        <fullName evidence="1">Uncharacterized protein</fullName>
    </submittedName>
</protein>
<keyword evidence="2" id="KW-1185">Reference proteome</keyword>
<accession>A0A0V0ZIF3</accession>